<evidence type="ECO:0000256" key="12">
    <source>
        <dbReference type="SAM" id="Phobius"/>
    </source>
</evidence>
<keyword evidence="10 12" id="KW-1133">Transmembrane helix</keyword>
<dbReference type="WBParaSite" id="TCONS_00006125.p1">
    <property type="protein sequence ID" value="TCONS_00006125.p1"/>
    <property type="gene ID" value="XLOC_004304"/>
</dbReference>
<evidence type="ECO:0000256" key="2">
    <source>
        <dbReference type="ARBA" id="ARBA00004550"/>
    </source>
</evidence>
<dbReference type="Proteomes" id="UP000035681">
    <property type="component" value="Unplaced"/>
</dbReference>
<dbReference type="GO" id="GO:0005576">
    <property type="term" value="C:extracellular region"/>
    <property type="evidence" value="ECO:0007669"/>
    <property type="project" value="UniProtKB-SubCell"/>
</dbReference>
<dbReference type="InterPro" id="IPR029668">
    <property type="entry name" value="TMEM98"/>
</dbReference>
<keyword evidence="9" id="KW-0256">Endoplasmic reticulum</keyword>
<evidence type="ECO:0000313" key="14">
    <source>
        <dbReference type="WBParaSite" id="SSTP_0000145400.1"/>
    </source>
</evidence>
<dbReference type="PANTHER" id="PTHR32510:SF3">
    <property type="entry name" value="TRANSMEMBRANE PROTEIN 98"/>
    <property type="match status" value="1"/>
</dbReference>
<evidence type="ECO:0000256" key="8">
    <source>
        <dbReference type="ARBA" id="ARBA00022692"/>
    </source>
</evidence>
<keyword evidence="11 12" id="KW-0472">Membrane</keyword>
<dbReference type="AlphaFoldDB" id="A0A0K0DW38"/>
<evidence type="ECO:0000256" key="9">
    <source>
        <dbReference type="ARBA" id="ARBA00022824"/>
    </source>
</evidence>
<keyword evidence="7" id="KW-0964">Secreted</keyword>
<evidence type="ECO:0000256" key="3">
    <source>
        <dbReference type="ARBA" id="ARBA00004648"/>
    </source>
</evidence>
<evidence type="ECO:0000256" key="11">
    <source>
        <dbReference type="ARBA" id="ARBA00023136"/>
    </source>
</evidence>
<evidence type="ECO:0000256" key="4">
    <source>
        <dbReference type="ARBA" id="ARBA00011024"/>
    </source>
</evidence>
<dbReference type="GO" id="GO:0005789">
    <property type="term" value="C:endoplasmic reticulum membrane"/>
    <property type="evidence" value="ECO:0007669"/>
    <property type="project" value="UniProtKB-SubCell"/>
</dbReference>
<sequence>MDPAVALALIVLAVVFLISFSILVVMCRSRYQYKRFLKSNRDGFDKLNHDNWDEMIQLSPLISQALDNNPWLGDATGILQHCVSILRLCHQLTDTLSKVPSNELLPMYNDSISTSTQRILKDFDYFLKTLGQKNADLAVIEARACALVSSSFALTIPFSLMFPKSKNSCKAFITEMENHISVLKSYVKYAEERNEALIISMADNENIRNYYDNTSKEENKDNESKKSLDLCNDISNETSEMDIIITETPILSDDNINNEGKVS</sequence>
<reference evidence="14" key="1">
    <citation type="submission" date="2015-08" db="UniProtKB">
        <authorList>
            <consortium name="WormBaseParasite"/>
        </authorList>
    </citation>
    <scope>IDENTIFICATION</scope>
</reference>
<comment type="subcellular location">
    <subcellularLocation>
        <location evidence="1">Cell membrane</location>
        <topology evidence="1">Single-pass type II membrane protein</topology>
    </subcellularLocation>
    <subcellularLocation>
        <location evidence="3">Endoplasmic reticulum membrane</location>
        <topology evidence="3">Single-pass type II membrane protein</topology>
    </subcellularLocation>
    <subcellularLocation>
        <location evidence="2">Secreted</location>
        <location evidence="2">Extracellular exosome</location>
    </subcellularLocation>
</comment>
<evidence type="ECO:0000256" key="7">
    <source>
        <dbReference type="ARBA" id="ARBA00022525"/>
    </source>
</evidence>
<evidence type="ECO:0000313" key="13">
    <source>
        <dbReference type="Proteomes" id="UP000035681"/>
    </source>
</evidence>
<evidence type="ECO:0000256" key="6">
    <source>
        <dbReference type="ARBA" id="ARBA00022475"/>
    </source>
</evidence>
<dbReference type="PANTHER" id="PTHR32510">
    <property type="entry name" value="TRANSMEMBRANE PROTEIN 98"/>
    <property type="match status" value="1"/>
</dbReference>
<accession>A0A0K0DW38</accession>
<organism evidence="14">
    <name type="scientific">Strongyloides stercoralis</name>
    <name type="common">Threadworm</name>
    <dbReference type="NCBI Taxonomy" id="6248"/>
    <lineage>
        <taxon>Eukaryota</taxon>
        <taxon>Metazoa</taxon>
        <taxon>Ecdysozoa</taxon>
        <taxon>Nematoda</taxon>
        <taxon>Chromadorea</taxon>
        <taxon>Rhabditida</taxon>
        <taxon>Tylenchina</taxon>
        <taxon>Panagrolaimomorpha</taxon>
        <taxon>Strongyloidoidea</taxon>
        <taxon>Strongyloididae</taxon>
        <taxon>Strongyloides</taxon>
    </lineage>
</organism>
<keyword evidence="6" id="KW-1003">Cell membrane</keyword>
<evidence type="ECO:0000256" key="5">
    <source>
        <dbReference type="ARBA" id="ARBA00014380"/>
    </source>
</evidence>
<name>A0A0K0DW38_STRER</name>
<keyword evidence="13" id="KW-1185">Reference proteome</keyword>
<dbReference type="GO" id="GO:0005886">
    <property type="term" value="C:plasma membrane"/>
    <property type="evidence" value="ECO:0007669"/>
    <property type="project" value="UniProtKB-SubCell"/>
</dbReference>
<protein>
    <recommendedName>
        <fullName evidence="5">Transmembrane protein 98</fullName>
    </recommendedName>
</protein>
<evidence type="ECO:0000256" key="1">
    <source>
        <dbReference type="ARBA" id="ARBA00004401"/>
    </source>
</evidence>
<feature type="transmembrane region" description="Helical" evidence="12">
    <location>
        <begin position="6"/>
        <end position="27"/>
    </location>
</feature>
<comment type="similarity">
    <text evidence="4">Belongs to the TMEM98 family.</text>
</comment>
<dbReference type="WBParaSite" id="SSTP_0000145400.1">
    <property type="protein sequence ID" value="SSTP_0000145400.1"/>
    <property type="gene ID" value="SSTP_0000145400"/>
</dbReference>
<evidence type="ECO:0000256" key="10">
    <source>
        <dbReference type="ARBA" id="ARBA00022989"/>
    </source>
</evidence>
<keyword evidence="8 12" id="KW-0812">Transmembrane</keyword>
<proteinExistence type="inferred from homology"/>